<dbReference type="CDD" id="cd08702">
    <property type="entry name" value="Arna_FMT_C"/>
    <property type="match status" value="1"/>
</dbReference>
<organism evidence="3 4">
    <name type="scientific">Campylobacter vicugnae</name>
    <dbReference type="NCBI Taxonomy" id="1660076"/>
    <lineage>
        <taxon>Bacteria</taxon>
        <taxon>Pseudomonadati</taxon>
        <taxon>Campylobacterota</taxon>
        <taxon>Epsilonproteobacteria</taxon>
        <taxon>Campylobacterales</taxon>
        <taxon>Campylobacteraceae</taxon>
        <taxon>Campylobacter</taxon>
    </lineage>
</organism>
<dbReference type="Gene3D" id="3.40.50.12230">
    <property type="match status" value="1"/>
</dbReference>
<feature type="domain" description="Formyl transferase C-terminal" evidence="2">
    <location>
        <begin position="216"/>
        <end position="297"/>
    </location>
</feature>
<dbReference type="RefSeq" id="WP_236861177.1">
    <property type="nucleotide sequence ID" value="NZ_CP018791.1"/>
</dbReference>
<dbReference type="Pfam" id="PF02911">
    <property type="entry name" value="Formyl_trans_C"/>
    <property type="match status" value="1"/>
</dbReference>
<dbReference type="SUPFAM" id="SSF50486">
    <property type="entry name" value="FMT C-terminal domain-like"/>
    <property type="match status" value="1"/>
</dbReference>
<sequence>MIIGGGCSSPNKILKIGYFADGIWAHNAFKKIIQNPNMQVSFICTRYGSNDKILAKFAKDYGIELLEDKDINSPKFIAKIAKFNCDILVSMSFDQIFKKQLINLTPLKAINCHAGALPFYRGRNILNWALINDEKSFGITVHYIDEGIDTGDIILQKFYQISDNDDYNTLLQTAHTECANLLCQALEMMLSKDFKTTKQSSIDKYGFYCTQRKIGDEIINWDQTAREIFNLIRAITHPGPIARTTLKDKEMKISRAIYHLDAPNYKCINGAIVGLTSNGFWVKCKDKALEITEFKYDDNIKIGDRFTW</sequence>
<dbReference type="GO" id="GO:0005829">
    <property type="term" value="C:cytosol"/>
    <property type="evidence" value="ECO:0007669"/>
    <property type="project" value="TreeGrafter"/>
</dbReference>
<dbReference type="Proteomes" id="UP000194265">
    <property type="component" value="Chromosome"/>
</dbReference>
<evidence type="ECO:0000259" key="1">
    <source>
        <dbReference type="Pfam" id="PF00551"/>
    </source>
</evidence>
<name>A0A1X9SYW3_9BACT</name>
<evidence type="ECO:0000313" key="4">
    <source>
        <dbReference type="Proteomes" id="UP000194265"/>
    </source>
</evidence>
<dbReference type="InterPro" id="IPR036477">
    <property type="entry name" value="Formyl_transf_N_sf"/>
</dbReference>
<accession>A0A1X9SYW3</accession>
<proteinExistence type="predicted"/>
<dbReference type="AlphaFoldDB" id="A0A1X9SYW3"/>
<dbReference type="InterPro" id="IPR011034">
    <property type="entry name" value="Formyl_transferase-like_C_sf"/>
</dbReference>
<dbReference type="CDD" id="cd08369">
    <property type="entry name" value="FMT_core"/>
    <property type="match status" value="1"/>
</dbReference>
<dbReference type="PANTHER" id="PTHR11138:SF5">
    <property type="entry name" value="METHIONYL-TRNA FORMYLTRANSFERASE, MITOCHONDRIAL"/>
    <property type="match status" value="1"/>
</dbReference>
<protein>
    <submittedName>
        <fullName evidence="3">Formyltransferase domain-containing protein</fullName>
    </submittedName>
</protein>
<dbReference type="STRING" id="1660074.CVIC8964_0017"/>
<dbReference type="Pfam" id="PF00551">
    <property type="entry name" value="Formyl_trans_N"/>
    <property type="match status" value="1"/>
</dbReference>
<dbReference type="SUPFAM" id="SSF53328">
    <property type="entry name" value="Formyltransferase"/>
    <property type="match status" value="1"/>
</dbReference>
<dbReference type="EMBL" id="CP018791">
    <property type="protein sequence ID" value="ARR01468.1"/>
    <property type="molecule type" value="Genomic_DNA"/>
</dbReference>
<feature type="domain" description="Formyl transferase N-terminal" evidence="1">
    <location>
        <begin position="66"/>
        <end position="186"/>
    </location>
</feature>
<reference evidence="3 4" key="1">
    <citation type="journal article" date="2017" name="Genome Biol. Evol.">
        <title>Comparative Genomic Analysis Identifies a Campylobacter Clade Deficient in Selenium Metabolism.</title>
        <authorList>
            <person name="Miller W.G."/>
            <person name="Yee E."/>
            <person name="Lopes B.S."/>
            <person name="Chapman M.H."/>
            <person name="Huynh S."/>
            <person name="Bono J.L."/>
            <person name="Parker C.T."/>
            <person name="Strachan N.J.C."/>
            <person name="Forbes K.J."/>
        </authorList>
    </citation>
    <scope>NUCLEOTIDE SEQUENCE [LARGE SCALE GENOMIC DNA]</scope>
    <source>
        <strain evidence="3 4">RM8964</strain>
    </source>
</reference>
<gene>
    <name evidence="3" type="ORF">CVIC8964_0017</name>
</gene>
<dbReference type="InterPro" id="IPR005793">
    <property type="entry name" value="Formyl_trans_C"/>
</dbReference>
<dbReference type="PANTHER" id="PTHR11138">
    <property type="entry name" value="METHIONYL-TRNA FORMYLTRANSFERASE"/>
    <property type="match status" value="1"/>
</dbReference>
<dbReference type="InterPro" id="IPR002376">
    <property type="entry name" value="Formyl_transf_N"/>
</dbReference>
<evidence type="ECO:0000259" key="2">
    <source>
        <dbReference type="Pfam" id="PF02911"/>
    </source>
</evidence>
<dbReference type="GO" id="GO:0004479">
    <property type="term" value="F:methionyl-tRNA formyltransferase activity"/>
    <property type="evidence" value="ECO:0007669"/>
    <property type="project" value="TreeGrafter"/>
</dbReference>
<evidence type="ECO:0000313" key="3">
    <source>
        <dbReference type="EMBL" id="ARR01468.1"/>
    </source>
</evidence>